<evidence type="ECO:0000256" key="1">
    <source>
        <dbReference type="ARBA" id="ARBA00001917"/>
    </source>
</evidence>
<evidence type="ECO:0000256" key="2">
    <source>
        <dbReference type="SAM" id="MobiDB-lite"/>
    </source>
</evidence>
<dbReference type="PANTHER" id="PTHR10578:SF140">
    <property type="entry name" value="FMN HYDROXY ACID DEHYDROGENASE DOMAIN-CONTAINING PROTEIN"/>
    <property type="match status" value="1"/>
</dbReference>
<dbReference type="Pfam" id="PF01070">
    <property type="entry name" value="FMN_dh"/>
    <property type="match status" value="1"/>
</dbReference>
<comment type="cofactor">
    <cofactor evidence="1">
        <name>FMN</name>
        <dbReference type="ChEBI" id="CHEBI:58210"/>
    </cofactor>
</comment>
<dbReference type="eggNOG" id="KOG0538">
    <property type="taxonomic scope" value="Eukaryota"/>
</dbReference>
<gene>
    <name evidence="4" type="ORF">GLRG_07032</name>
</gene>
<accession>E3QM00</accession>
<evidence type="ECO:0000259" key="3">
    <source>
        <dbReference type="Pfam" id="PF01070"/>
    </source>
</evidence>
<reference evidence="5" key="1">
    <citation type="journal article" date="2012" name="Nat. Genet.">
        <title>Lifestyle transitions in plant pathogenic Colletotrichum fungi deciphered by genome and transcriptome analyses.</title>
        <authorList>
            <person name="O'Connell R.J."/>
            <person name="Thon M.R."/>
            <person name="Hacquard S."/>
            <person name="Amyotte S.G."/>
            <person name="Kleemann J."/>
            <person name="Torres M.F."/>
            <person name="Damm U."/>
            <person name="Buiate E.A."/>
            <person name="Epstein L."/>
            <person name="Alkan N."/>
            <person name="Altmueller J."/>
            <person name="Alvarado-Balderrama L."/>
            <person name="Bauser C.A."/>
            <person name="Becker C."/>
            <person name="Birren B.W."/>
            <person name="Chen Z."/>
            <person name="Choi J."/>
            <person name="Crouch J.A."/>
            <person name="Duvick J.P."/>
            <person name="Farman M.A."/>
            <person name="Gan P."/>
            <person name="Heiman D."/>
            <person name="Henrissat B."/>
            <person name="Howard R.J."/>
            <person name="Kabbage M."/>
            <person name="Koch C."/>
            <person name="Kracher B."/>
            <person name="Kubo Y."/>
            <person name="Law A.D."/>
            <person name="Lebrun M.-H."/>
            <person name="Lee Y.-H."/>
            <person name="Miyara I."/>
            <person name="Moore N."/>
            <person name="Neumann U."/>
            <person name="Nordstroem K."/>
            <person name="Panaccione D.G."/>
            <person name="Panstruga R."/>
            <person name="Place M."/>
            <person name="Proctor R.H."/>
            <person name="Prusky D."/>
            <person name="Rech G."/>
            <person name="Reinhardt R."/>
            <person name="Rollins J.A."/>
            <person name="Rounsley S."/>
            <person name="Schardl C.L."/>
            <person name="Schwartz D.C."/>
            <person name="Shenoy N."/>
            <person name="Shirasu K."/>
            <person name="Sikhakolli U.R."/>
            <person name="Stueber K."/>
            <person name="Sukno S.A."/>
            <person name="Sweigard J.A."/>
            <person name="Takano Y."/>
            <person name="Takahara H."/>
            <person name="Trail F."/>
            <person name="van der Does H.C."/>
            <person name="Voll L.M."/>
            <person name="Will I."/>
            <person name="Young S."/>
            <person name="Zeng Q."/>
            <person name="Zhang J."/>
            <person name="Zhou S."/>
            <person name="Dickman M.B."/>
            <person name="Schulze-Lefert P."/>
            <person name="Ver Loren van Themaat E."/>
            <person name="Ma L.-J."/>
            <person name="Vaillancourt L.J."/>
        </authorList>
    </citation>
    <scope>NUCLEOTIDE SEQUENCE [LARGE SCALE GENOMIC DNA]</scope>
    <source>
        <strain evidence="5">M1.001 / M2 / FGSC 10212</strain>
    </source>
</reference>
<evidence type="ECO:0000313" key="5">
    <source>
        <dbReference type="Proteomes" id="UP000008782"/>
    </source>
</evidence>
<keyword evidence="5" id="KW-1185">Reference proteome</keyword>
<dbReference type="Gene3D" id="3.20.20.70">
    <property type="entry name" value="Aldolase class I"/>
    <property type="match status" value="1"/>
</dbReference>
<dbReference type="InterPro" id="IPR000262">
    <property type="entry name" value="FMN-dep_DH"/>
</dbReference>
<organism evidence="5">
    <name type="scientific">Colletotrichum graminicola (strain M1.001 / M2 / FGSC 10212)</name>
    <name type="common">Maize anthracnose fungus</name>
    <name type="synonym">Glomerella graminicola</name>
    <dbReference type="NCBI Taxonomy" id="645133"/>
    <lineage>
        <taxon>Eukaryota</taxon>
        <taxon>Fungi</taxon>
        <taxon>Dikarya</taxon>
        <taxon>Ascomycota</taxon>
        <taxon>Pezizomycotina</taxon>
        <taxon>Sordariomycetes</taxon>
        <taxon>Hypocreomycetidae</taxon>
        <taxon>Glomerellales</taxon>
        <taxon>Glomerellaceae</taxon>
        <taxon>Colletotrichum</taxon>
        <taxon>Colletotrichum graminicola species complex</taxon>
    </lineage>
</organism>
<dbReference type="OrthoDB" id="1925334at2759"/>
<dbReference type="Proteomes" id="UP000008782">
    <property type="component" value="Unassembled WGS sequence"/>
</dbReference>
<evidence type="ECO:0000313" key="4">
    <source>
        <dbReference type="EMBL" id="EFQ31888.1"/>
    </source>
</evidence>
<name>E3QM00_COLGM</name>
<dbReference type="PANTHER" id="PTHR10578">
    <property type="entry name" value="S -2-HYDROXY-ACID OXIDASE-RELATED"/>
    <property type="match status" value="1"/>
</dbReference>
<feature type="region of interest" description="Disordered" evidence="2">
    <location>
        <begin position="52"/>
        <end position="75"/>
    </location>
</feature>
<protein>
    <submittedName>
        <fullName evidence="4">Cytochrome b2</fullName>
    </submittedName>
</protein>
<dbReference type="HOGENOM" id="CLU_1354511_0_0_1"/>
<dbReference type="GO" id="GO:0016491">
    <property type="term" value="F:oxidoreductase activity"/>
    <property type="evidence" value="ECO:0007669"/>
    <property type="project" value="InterPro"/>
</dbReference>
<dbReference type="AlphaFoldDB" id="E3QM00"/>
<dbReference type="SUPFAM" id="SSF51395">
    <property type="entry name" value="FMN-linked oxidoreductases"/>
    <property type="match status" value="1"/>
</dbReference>
<dbReference type="RefSeq" id="XP_008095908.1">
    <property type="nucleotide sequence ID" value="XM_008097717.1"/>
</dbReference>
<dbReference type="InterPro" id="IPR013785">
    <property type="entry name" value="Aldolase_TIM"/>
</dbReference>
<dbReference type="EMBL" id="GG697358">
    <property type="protein sequence ID" value="EFQ31888.1"/>
    <property type="molecule type" value="Genomic_DNA"/>
</dbReference>
<dbReference type="STRING" id="645133.E3QM00"/>
<dbReference type="GeneID" id="24412397"/>
<sequence length="202" mass="22446">MGCFHVVLFTLESDTFPCHGDLSEIAAGKPNDPQWVPGRLLADLHQRRPLRHLGEPIDAPGDSGRHRAARHDTTNSTSVSSALSWYISVQVRNQTTLPIILKGIATIEEALLAVDKGAKVICISSHGDEIYRNVPEVSQNVDIVADSGVHYGNYVLKLRVLGFKVVGLSRPFMYAKYYGLWGVIKDINTTKIEILRVIIKWM</sequence>
<feature type="domain" description="FMN-dependent dehydrogenase" evidence="3">
    <location>
        <begin position="54"/>
        <end position="195"/>
    </location>
</feature>
<dbReference type="VEuPathDB" id="FungiDB:GLRG_07032"/>
<proteinExistence type="predicted"/>